<sequence>RTPKGIRNWKNFLRKERPSSVLVERIVQFQPGKGKESKGAFVYSPRTGTFCFTLPLWPVQRFKNRFFFWGVLLNLKEYVRQHAGGAEEAMFQERADWQKGEGVEAPH</sequence>
<protein>
    <submittedName>
        <fullName evidence="1">Uncharacterized protein</fullName>
    </submittedName>
</protein>
<comment type="caution">
    <text evidence="1">The sequence shown here is derived from an EMBL/GenBank/DDBJ whole genome shotgun (WGS) entry which is preliminary data.</text>
</comment>
<accession>A0ABN9BKG7</accession>
<reference evidence="1" key="1">
    <citation type="submission" date="2023-05" db="EMBL/GenBank/DDBJ databases">
        <authorList>
            <person name="Stuckert A."/>
        </authorList>
    </citation>
    <scope>NUCLEOTIDE SEQUENCE</scope>
</reference>
<keyword evidence="2" id="KW-1185">Reference proteome</keyword>
<gene>
    <name evidence="1" type="ORF">SPARVUS_LOCUS3106525</name>
</gene>
<evidence type="ECO:0000313" key="1">
    <source>
        <dbReference type="EMBL" id="CAI9548139.1"/>
    </source>
</evidence>
<dbReference type="EMBL" id="CATNWA010004574">
    <property type="protein sequence ID" value="CAI9548139.1"/>
    <property type="molecule type" value="Genomic_DNA"/>
</dbReference>
<organism evidence="1 2">
    <name type="scientific">Staurois parvus</name>
    <dbReference type="NCBI Taxonomy" id="386267"/>
    <lineage>
        <taxon>Eukaryota</taxon>
        <taxon>Metazoa</taxon>
        <taxon>Chordata</taxon>
        <taxon>Craniata</taxon>
        <taxon>Vertebrata</taxon>
        <taxon>Euteleostomi</taxon>
        <taxon>Amphibia</taxon>
        <taxon>Batrachia</taxon>
        <taxon>Anura</taxon>
        <taxon>Neobatrachia</taxon>
        <taxon>Ranoidea</taxon>
        <taxon>Ranidae</taxon>
        <taxon>Staurois</taxon>
    </lineage>
</organism>
<evidence type="ECO:0000313" key="2">
    <source>
        <dbReference type="Proteomes" id="UP001162483"/>
    </source>
</evidence>
<name>A0ABN9BKG7_9NEOB</name>
<feature type="non-terminal residue" evidence="1">
    <location>
        <position position="1"/>
    </location>
</feature>
<proteinExistence type="predicted"/>
<dbReference type="Proteomes" id="UP001162483">
    <property type="component" value="Unassembled WGS sequence"/>
</dbReference>